<evidence type="ECO:0000256" key="3">
    <source>
        <dbReference type="ARBA" id="ARBA00012071"/>
    </source>
</evidence>
<dbReference type="PANTHER" id="PTHR42724">
    <property type="entry name" value="TETRAACYLDISACCHARIDE 4'-KINASE"/>
    <property type="match status" value="1"/>
</dbReference>
<dbReference type="GO" id="GO:0005524">
    <property type="term" value="F:ATP binding"/>
    <property type="evidence" value="ECO:0007669"/>
    <property type="project" value="UniProtKB-UniRule"/>
</dbReference>
<evidence type="ECO:0000313" key="15">
    <source>
        <dbReference type="Proteomes" id="UP000243197"/>
    </source>
</evidence>
<name>A0A1J1E587_9FLAO</name>
<dbReference type="InterPro" id="IPR027417">
    <property type="entry name" value="P-loop_NTPase"/>
</dbReference>
<gene>
    <name evidence="13" type="primary">lpxK</name>
    <name evidence="14" type="ORF">JBKA6_1207</name>
</gene>
<dbReference type="GO" id="GO:0009245">
    <property type="term" value="P:lipid A biosynthetic process"/>
    <property type="evidence" value="ECO:0007669"/>
    <property type="project" value="UniProtKB-UniRule"/>
</dbReference>
<dbReference type="AlphaFoldDB" id="A0A1J1E587"/>
<dbReference type="Proteomes" id="UP000243197">
    <property type="component" value="Chromosome"/>
</dbReference>
<dbReference type="NCBIfam" id="TIGR00682">
    <property type="entry name" value="lpxK"/>
    <property type="match status" value="1"/>
</dbReference>
<keyword evidence="15" id="KW-1185">Reference proteome</keyword>
<accession>A0A1J1E587</accession>
<evidence type="ECO:0000256" key="7">
    <source>
        <dbReference type="ARBA" id="ARBA00022679"/>
    </source>
</evidence>
<organism evidence="14 15">
    <name type="scientific">Ichthyobacterium seriolicida</name>
    <dbReference type="NCBI Taxonomy" id="242600"/>
    <lineage>
        <taxon>Bacteria</taxon>
        <taxon>Pseudomonadati</taxon>
        <taxon>Bacteroidota</taxon>
        <taxon>Flavobacteriia</taxon>
        <taxon>Flavobacteriales</taxon>
        <taxon>Ichthyobacteriaceae</taxon>
        <taxon>Ichthyobacterium</taxon>
    </lineage>
</organism>
<evidence type="ECO:0000256" key="1">
    <source>
        <dbReference type="ARBA" id="ARBA00002274"/>
    </source>
</evidence>
<evidence type="ECO:0000313" key="14">
    <source>
        <dbReference type="EMBL" id="BAV95220.1"/>
    </source>
</evidence>
<keyword evidence="7 13" id="KW-0808">Transferase</keyword>
<dbReference type="EMBL" id="AP014564">
    <property type="protein sequence ID" value="BAV95220.1"/>
    <property type="molecule type" value="Genomic_DNA"/>
</dbReference>
<keyword evidence="9 13" id="KW-0418">Kinase</keyword>
<dbReference type="EC" id="2.7.1.130" evidence="3 13"/>
<dbReference type="PANTHER" id="PTHR42724:SF1">
    <property type="entry name" value="TETRAACYLDISACCHARIDE 4'-KINASE, MITOCHONDRIAL-RELATED"/>
    <property type="match status" value="1"/>
</dbReference>
<comment type="similarity">
    <text evidence="13">Belongs to the LpxK family.</text>
</comment>
<dbReference type="GO" id="GO:0009244">
    <property type="term" value="P:lipopolysaccharide core region biosynthetic process"/>
    <property type="evidence" value="ECO:0007669"/>
    <property type="project" value="TreeGrafter"/>
</dbReference>
<dbReference type="GO" id="GO:0009029">
    <property type="term" value="F:lipid-A 4'-kinase activity"/>
    <property type="evidence" value="ECO:0007669"/>
    <property type="project" value="UniProtKB-UniRule"/>
</dbReference>
<feature type="binding site" evidence="13">
    <location>
        <begin position="48"/>
        <end position="55"/>
    </location>
    <ligand>
        <name>ATP</name>
        <dbReference type="ChEBI" id="CHEBI:30616"/>
    </ligand>
</feature>
<evidence type="ECO:0000256" key="9">
    <source>
        <dbReference type="ARBA" id="ARBA00022777"/>
    </source>
</evidence>
<dbReference type="Pfam" id="PF02606">
    <property type="entry name" value="LpxK"/>
    <property type="match status" value="1"/>
</dbReference>
<keyword evidence="8 13" id="KW-0547">Nucleotide-binding</keyword>
<evidence type="ECO:0000256" key="12">
    <source>
        <dbReference type="ARBA" id="ARBA00029757"/>
    </source>
</evidence>
<keyword evidence="6 13" id="KW-0441">Lipid A biosynthesis</keyword>
<proteinExistence type="inferred from homology"/>
<protein>
    <recommendedName>
        <fullName evidence="4 13">Tetraacyldisaccharide 4'-kinase</fullName>
        <ecNumber evidence="3 13">2.7.1.130</ecNumber>
    </recommendedName>
    <alternativeName>
        <fullName evidence="12 13">Lipid A 4'-kinase</fullName>
    </alternativeName>
</protein>
<evidence type="ECO:0000256" key="10">
    <source>
        <dbReference type="ARBA" id="ARBA00022840"/>
    </source>
</evidence>
<evidence type="ECO:0000256" key="11">
    <source>
        <dbReference type="ARBA" id="ARBA00023098"/>
    </source>
</evidence>
<dbReference type="RefSeq" id="WP_096686841.1">
    <property type="nucleotide sequence ID" value="NZ_AP014564.1"/>
</dbReference>
<dbReference type="HAMAP" id="MF_00409">
    <property type="entry name" value="LpxK"/>
    <property type="match status" value="1"/>
</dbReference>
<dbReference type="InterPro" id="IPR003758">
    <property type="entry name" value="LpxK"/>
</dbReference>
<comment type="function">
    <text evidence="1 13">Transfers the gamma-phosphate of ATP to the 4'-position of a tetraacyldisaccharide 1-phosphate intermediate (termed DS-1-P) to form tetraacyldisaccharide 1,4'-bis-phosphate (lipid IVA).</text>
</comment>
<comment type="pathway">
    <text evidence="2 13">Glycolipid biosynthesis; lipid IV(A) biosynthesis; lipid IV(A) from (3R)-3-hydroxytetradecanoyl-[acyl-carrier-protein] and UDP-N-acetyl-alpha-D-glucosamine: step 6/6.</text>
</comment>
<sequence>MRILKVLLYPLSKLYDLITFIRNKLYDNEIFKSFNFENPIVICIGNLNVGGSGKTPHIEYLINILKDDFKIAVLSRGYKRKSKGFVIADKYSTVDDIGDEPLQLYKKNKNITVAVDANRVRGIKYLKKAFEKLDIVLLDDAFQHRAIRANLNILLTDYSKNYKKDYLMPLGLLRENAKGADRADIIIVSKCPIDISKKEKLDISKELNIKRDQRIYFSSIIYSEFIYNRLSNKKIESLKNQEITLVTGIANPNPLEEFLKEKKINFMHLNYRDHHNFTKRDLEVMREKQNTILTTEKDYMRLLELPIQEMDIWYIPIKVNLSENDQNNFNREVFKYINYIN</sequence>
<comment type="catalytic activity">
    <reaction evidence="13">
        <text>a lipid A disaccharide + ATP = a lipid IVA + ADP + H(+)</text>
        <dbReference type="Rhea" id="RHEA:67840"/>
        <dbReference type="ChEBI" id="CHEBI:15378"/>
        <dbReference type="ChEBI" id="CHEBI:30616"/>
        <dbReference type="ChEBI" id="CHEBI:176343"/>
        <dbReference type="ChEBI" id="CHEBI:176425"/>
        <dbReference type="ChEBI" id="CHEBI:456216"/>
        <dbReference type="EC" id="2.7.1.130"/>
    </reaction>
</comment>
<dbReference type="GO" id="GO:0005886">
    <property type="term" value="C:plasma membrane"/>
    <property type="evidence" value="ECO:0007669"/>
    <property type="project" value="TreeGrafter"/>
</dbReference>
<evidence type="ECO:0000256" key="8">
    <source>
        <dbReference type="ARBA" id="ARBA00022741"/>
    </source>
</evidence>
<keyword evidence="10 13" id="KW-0067">ATP-binding</keyword>
<dbReference type="UniPathway" id="UPA00359">
    <property type="reaction ID" value="UER00482"/>
</dbReference>
<dbReference type="SUPFAM" id="SSF52540">
    <property type="entry name" value="P-loop containing nucleoside triphosphate hydrolases"/>
    <property type="match status" value="1"/>
</dbReference>
<evidence type="ECO:0000256" key="6">
    <source>
        <dbReference type="ARBA" id="ARBA00022556"/>
    </source>
</evidence>
<keyword evidence="5 13" id="KW-0444">Lipid biosynthesis</keyword>
<evidence type="ECO:0000256" key="13">
    <source>
        <dbReference type="HAMAP-Rule" id="MF_00409"/>
    </source>
</evidence>
<reference evidence="14 15" key="1">
    <citation type="submission" date="2014-03" db="EMBL/GenBank/DDBJ databases">
        <title>complete genome sequence of Flavobacteriaceae bacterium JBKA-6.</title>
        <authorList>
            <person name="Takano T."/>
            <person name="Nakamura Y."/>
            <person name="Takuma S."/>
            <person name="Yasuike M."/>
            <person name="Matsuyama T."/>
            <person name="Sakai T."/>
            <person name="Fujiwara A."/>
            <person name="Kimoto K."/>
            <person name="Fukuda Y."/>
            <person name="Kondo H."/>
            <person name="Hirono I."/>
            <person name="Nakayasu C."/>
        </authorList>
    </citation>
    <scope>NUCLEOTIDE SEQUENCE [LARGE SCALE GENOMIC DNA]</scope>
    <source>
        <strain evidence="14 15">JBKA-6</strain>
    </source>
</reference>
<keyword evidence="11 13" id="KW-0443">Lipid metabolism</keyword>
<evidence type="ECO:0000256" key="2">
    <source>
        <dbReference type="ARBA" id="ARBA00004870"/>
    </source>
</evidence>
<evidence type="ECO:0000256" key="4">
    <source>
        <dbReference type="ARBA" id="ARBA00016436"/>
    </source>
</evidence>
<dbReference type="KEGG" id="ise:JBKA6_1207"/>
<dbReference type="OrthoDB" id="9766423at2"/>
<evidence type="ECO:0000256" key="5">
    <source>
        <dbReference type="ARBA" id="ARBA00022516"/>
    </source>
</evidence>